<dbReference type="AlphaFoldDB" id="A0A0G1CLS8"/>
<feature type="domain" description="Glycosyltransferase 2-like" evidence="4">
    <location>
        <begin position="8"/>
        <end position="174"/>
    </location>
</feature>
<proteinExistence type="inferred from homology"/>
<dbReference type="EMBL" id="LCFD01000008">
    <property type="protein sequence ID" value="KKS86705.1"/>
    <property type="molecule type" value="Genomic_DNA"/>
</dbReference>
<dbReference type="InterPro" id="IPR001173">
    <property type="entry name" value="Glyco_trans_2-like"/>
</dbReference>
<dbReference type="InterPro" id="IPR029044">
    <property type="entry name" value="Nucleotide-diphossugar_trans"/>
</dbReference>
<name>A0A0G1CLS8_9BACT</name>
<dbReference type="Pfam" id="PF00535">
    <property type="entry name" value="Glycos_transf_2"/>
    <property type="match status" value="1"/>
</dbReference>
<dbReference type="PANTHER" id="PTHR43398:SF1">
    <property type="entry name" value="DOLICHOL-PHOSPHATE MANNOSYLTRANSFERASE SUBUNIT 1"/>
    <property type="match status" value="1"/>
</dbReference>
<gene>
    <name evidence="5" type="ORF">UV61_C0008G0158</name>
</gene>
<dbReference type="PANTHER" id="PTHR43398">
    <property type="entry name" value="DOLICHOL-PHOSPHATE MANNOSYLTRANSFERASE SUBUNIT 1"/>
    <property type="match status" value="1"/>
</dbReference>
<dbReference type="GO" id="GO:0016020">
    <property type="term" value="C:membrane"/>
    <property type="evidence" value="ECO:0007669"/>
    <property type="project" value="GOC"/>
</dbReference>
<evidence type="ECO:0000313" key="6">
    <source>
        <dbReference type="Proteomes" id="UP000034050"/>
    </source>
</evidence>
<reference evidence="5 6" key="1">
    <citation type="journal article" date="2015" name="Nature">
        <title>rRNA introns, odd ribosomes, and small enigmatic genomes across a large radiation of phyla.</title>
        <authorList>
            <person name="Brown C.T."/>
            <person name="Hug L.A."/>
            <person name="Thomas B.C."/>
            <person name="Sharon I."/>
            <person name="Castelle C.J."/>
            <person name="Singh A."/>
            <person name="Wilkins M.J."/>
            <person name="Williams K.H."/>
            <person name="Banfield J.F."/>
        </authorList>
    </citation>
    <scope>NUCLEOTIDE SEQUENCE [LARGE SCALE GENOMIC DNA]</scope>
</reference>
<comment type="similarity">
    <text evidence="1">Belongs to the glycosyltransferase 2 family.</text>
</comment>
<dbReference type="InterPro" id="IPR039528">
    <property type="entry name" value="DPM1-like"/>
</dbReference>
<organism evidence="5 6">
    <name type="scientific">Candidatus Gottesmanbacteria bacterium GW2011_GWB1_43_11</name>
    <dbReference type="NCBI Taxonomy" id="1618446"/>
    <lineage>
        <taxon>Bacteria</taxon>
        <taxon>Candidatus Gottesmaniibacteriota</taxon>
    </lineage>
</organism>
<evidence type="ECO:0000259" key="4">
    <source>
        <dbReference type="Pfam" id="PF00535"/>
    </source>
</evidence>
<evidence type="ECO:0000256" key="3">
    <source>
        <dbReference type="ARBA" id="ARBA00022679"/>
    </source>
</evidence>
<dbReference type="Gene3D" id="3.90.550.10">
    <property type="entry name" value="Spore Coat Polysaccharide Biosynthesis Protein SpsA, Chain A"/>
    <property type="match status" value="1"/>
</dbReference>
<accession>A0A0G1CLS8</accession>
<dbReference type="GO" id="GO:0009247">
    <property type="term" value="P:glycolipid biosynthetic process"/>
    <property type="evidence" value="ECO:0007669"/>
    <property type="project" value="TreeGrafter"/>
</dbReference>
<dbReference type="STRING" id="1618446.UV61_C0008G0158"/>
<dbReference type="CDD" id="cd06442">
    <property type="entry name" value="DPM1_like"/>
    <property type="match status" value="1"/>
</dbReference>
<keyword evidence="3 5" id="KW-0808">Transferase</keyword>
<evidence type="ECO:0000256" key="2">
    <source>
        <dbReference type="ARBA" id="ARBA00022676"/>
    </source>
</evidence>
<evidence type="ECO:0000313" key="5">
    <source>
        <dbReference type="EMBL" id="KKS86705.1"/>
    </source>
</evidence>
<protein>
    <submittedName>
        <fullName evidence="5">Dolichyl-phosphate beta-D-mannosyltransferase</fullName>
    </submittedName>
</protein>
<dbReference type="SUPFAM" id="SSF53448">
    <property type="entry name" value="Nucleotide-diphospho-sugar transferases"/>
    <property type="match status" value="1"/>
</dbReference>
<dbReference type="Proteomes" id="UP000034050">
    <property type="component" value="Unassembled WGS sequence"/>
</dbReference>
<dbReference type="FunFam" id="3.90.550.10:FF:000122">
    <property type="entry name" value="Dolichol-phosphate mannosyltransferase subunit 1"/>
    <property type="match status" value="1"/>
</dbReference>
<comment type="caution">
    <text evidence="5">The sequence shown here is derived from an EMBL/GenBank/DDBJ whole genome shotgun (WGS) entry which is preliminary data.</text>
</comment>
<sequence>MNFKKTFVVIPTLNEKKNIGQLVQQIFSLYPDLNILIVDDNSTDGSLVLIKQLQRKCANLHLLVRTKNKGRGAACVAGFQYILSNFAQTKYVIEMDADFSHDPKEIPKLLAAGAPQTVVVGSRYVRGSKIVAWPLWRIVLSKLANFYARLVLQIPIHDYTDGFRCYSTSDLKKLDLSQIKHPGFITLSEIAYLLQKRGVKFREIPITFTDRTQGKSHATLKELLSSLKAIIEIRLNEI</sequence>
<dbReference type="GO" id="GO:0004582">
    <property type="term" value="F:dolichyl-phosphate beta-D-mannosyltransferase activity"/>
    <property type="evidence" value="ECO:0007669"/>
    <property type="project" value="InterPro"/>
</dbReference>
<evidence type="ECO:0000256" key="1">
    <source>
        <dbReference type="ARBA" id="ARBA00006739"/>
    </source>
</evidence>
<keyword evidence="2 5" id="KW-0328">Glycosyltransferase</keyword>